<feature type="compositionally biased region" description="Basic and acidic residues" evidence="1">
    <location>
        <begin position="20"/>
        <end position="42"/>
    </location>
</feature>
<evidence type="ECO:0000313" key="3">
    <source>
        <dbReference type="EMBL" id="EEI86479.1"/>
    </source>
</evidence>
<sequence length="100" mass="11243">MKKYILSRRTCLLPLSACSKDEKASEDTKEKEQPAKAEKSIDDGSFEEVATGHNCDIKLSVTFKDNKIEKIDVVESSETPTIADTGFKEIINRILEHQNL</sequence>
<dbReference type="HOGENOM" id="CLU_2299830_0_0_9"/>
<dbReference type="EMBL" id="ABYO01000193">
    <property type="protein sequence ID" value="EEI86479.1"/>
    <property type="molecule type" value="Genomic_DNA"/>
</dbReference>
<feature type="region of interest" description="Disordered" evidence="1">
    <location>
        <begin position="20"/>
        <end position="43"/>
    </location>
</feature>
<dbReference type="AlphaFoldDB" id="C2BF81"/>
<dbReference type="STRING" id="525254.HMPREF0072_1001"/>
<name>C2BF81_9FIRM</name>
<evidence type="ECO:0000259" key="2">
    <source>
        <dbReference type="Pfam" id="PF04205"/>
    </source>
</evidence>
<evidence type="ECO:0000256" key="1">
    <source>
        <dbReference type="SAM" id="MobiDB-lite"/>
    </source>
</evidence>
<organism evidence="3 4">
    <name type="scientific">Anaerococcus lactolyticus ATCC 51172</name>
    <dbReference type="NCBI Taxonomy" id="525254"/>
    <lineage>
        <taxon>Bacteria</taxon>
        <taxon>Bacillati</taxon>
        <taxon>Bacillota</taxon>
        <taxon>Tissierellia</taxon>
        <taxon>Tissierellales</taxon>
        <taxon>Peptoniphilaceae</taxon>
        <taxon>Anaerococcus</taxon>
    </lineage>
</organism>
<feature type="domain" description="FMN-binding" evidence="2">
    <location>
        <begin position="52"/>
        <end position="92"/>
    </location>
</feature>
<dbReference type="GO" id="GO:0010181">
    <property type="term" value="F:FMN binding"/>
    <property type="evidence" value="ECO:0007669"/>
    <property type="project" value="InterPro"/>
</dbReference>
<dbReference type="Pfam" id="PF04205">
    <property type="entry name" value="FMN_bind"/>
    <property type="match status" value="1"/>
</dbReference>
<dbReference type="InterPro" id="IPR007329">
    <property type="entry name" value="FMN-bd"/>
</dbReference>
<dbReference type="Proteomes" id="UP000005984">
    <property type="component" value="Unassembled WGS sequence"/>
</dbReference>
<gene>
    <name evidence="3" type="ORF">HMPREF0072_1001</name>
</gene>
<comment type="caution">
    <text evidence="3">The sequence shown here is derived from an EMBL/GenBank/DDBJ whole genome shotgun (WGS) entry which is preliminary data.</text>
</comment>
<dbReference type="RefSeq" id="WP_004827011.1">
    <property type="nucleotide sequence ID" value="NZ_GG666044.1"/>
</dbReference>
<protein>
    <recommendedName>
        <fullName evidence="2">FMN-binding domain-containing protein</fullName>
    </recommendedName>
</protein>
<evidence type="ECO:0000313" key="4">
    <source>
        <dbReference type="Proteomes" id="UP000005984"/>
    </source>
</evidence>
<accession>C2BF81</accession>
<keyword evidence="4" id="KW-1185">Reference proteome</keyword>
<reference evidence="3 4" key="1">
    <citation type="submission" date="2008-10" db="EMBL/GenBank/DDBJ databases">
        <authorList>
            <person name="Qin X."/>
            <person name="Bachman B."/>
            <person name="Battles P."/>
            <person name="Bell A."/>
            <person name="Bess C."/>
            <person name="Bickham C."/>
            <person name="Chaboub L."/>
            <person name="Chen D."/>
            <person name="Coyle M."/>
            <person name="Deiros D.R."/>
            <person name="Dinh H."/>
            <person name="Forbes L."/>
            <person name="Fowler G."/>
            <person name="Francisco L."/>
            <person name="Fu Q."/>
            <person name="Gubbala S."/>
            <person name="Hale W."/>
            <person name="Han Y."/>
            <person name="Hemphill L."/>
            <person name="Highlander S.K."/>
            <person name="Hirani K."/>
            <person name="Hogues M."/>
            <person name="Jackson L."/>
            <person name="Jakkamsetti A."/>
            <person name="Javaid M."/>
            <person name="Jiang H."/>
            <person name="Korchina V."/>
            <person name="Kovar C."/>
            <person name="Lara F."/>
            <person name="Lee S."/>
            <person name="Mata R."/>
            <person name="Mathew T."/>
            <person name="Moen C."/>
            <person name="Morales K."/>
            <person name="Munidasa M."/>
            <person name="Nazareth L."/>
            <person name="Ngo R."/>
            <person name="Nguyen L."/>
            <person name="Okwuonu G."/>
            <person name="Ongeri F."/>
            <person name="Patil S."/>
            <person name="Petrosino J."/>
            <person name="Pham C."/>
            <person name="Pham P."/>
            <person name="Pu L.-L."/>
            <person name="Puazo M."/>
            <person name="Raj R."/>
            <person name="Reid J."/>
            <person name="Rouhana J."/>
            <person name="Saada N."/>
            <person name="Shang Y."/>
            <person name="Simmons D."/>
            <person name="Thornton R."/>
            <person name="Warren J."/>
            <person name="Weissenberger G."/>
            <person name="Zhang J."/>
            <person name="Zhang L."/>
            <person name="Zhou C."/>
            <person name="Zhu D."/>
            <person name="Muzny D."/>
            <person name="Worley K."/>
            <person name="Gibbs R."/>
        </authorList>
    </citation>
    <scope>NUCLEOTIDE SEQUENCE [LARGE SCALE GENOMIC DNA]</scope>
    <source>
        <strain evidence="3 4">ATCC 51172</strain>
    </source>
</reference>
<dbReference type="GO" id="GO:0016020">
    <property type="term" value="C:membrane"/>
    <property type="evidence" value="ECO:0007669"/>
    <property type="project" value="InterPro"/>
</dbReference>
<proteinExistence type="predicted"/>